<evidence type="ECO:0000313" key="3">
    <source>
        <dbReference type="Proteomes" id="UP000034681"/>
    </source>
</evidence>
<keyword evidence="3" id="KW-1185">Reference proteome</keyword>
<protein>
    <submittedName>
        <fullName evidence="2">Uncharacterized protein</fullName>
    </submittedName>
</protein>
<sequence>MEEGGGANPSLLQRNTALYVSGGWCVAGVLPVLVPGVWPQGWGGVLGGGVGVVGYGLVRVTVLRVPA</sequence>
<keyword evidence="1" id="KW-0472">Membrane</keyword>
<accession>A0A0M2PT34</accession>
<gene>
    <name evidence="2" type="ORF">PROH_19195</name>
</gene>
<dbReference type="AlphaFoldDB" id="A0A0M2PT34"/>
<feature type="transmembrane region" description="Helical" evidence="1">
    <location>
        <begin position="17"/>
        <end position="38"/>
    </location>
</feature>
<keyword evidence="1" id="KW-1133">Transmembrane helix</keyword>
<dbReference type="EMBL" id="AJTX02000009">
    <property type="protein sequence ID" value="KKI98307.1"/>
    <property type="molecule type" value="Genomic_DNA"/>
</dbReference>
<keyword evidence="1" id="KW-0812">Transmembrane</keyword>
<proteinExistence type="predicted"/>
<evidence type="ECO:0000313" key="2">
    <source>
        <dbReference type="EMBL" id="KKI98307.1"/>
    </source>
</evidence>
<feature type="transmembrane region" description="Helical" evidence="1">
    <location>
        <begin position="44"/>
        <end position="62"/>
    </location>
</feature>
<evidence type="ECO:0000256" key="1">
    <source>
        <dbReference type="SAM" id="Phobius"/>
    </source>
</evidence>
<comment type="caution">
    <text evidence="2">The sequence shown here is derived from an EMBL/GenBank/DDBJ whole genome shotgun (WGS) entry which is preliminary data.</text>
</comment>
<dbReference type="Proteomes" id="UP000034681">
    <property type="component" value="Unassembled WGS sequence"/>
</dbReference>
<reference evidence="2" key="1">
    <citation type="submission" date="2012-04" db="EMBL/GenBank/DDBJ databases">
        <authorList>
            <person name="Borisov I.G."/>
            <person name="Ivanikova N.V."/>
            <person name="Pinevich A.V."/>
        </authorList>
    </citation>
    <scope>NUCLEOTIDE SEQUENCE [LARGE SCALE GENOMIC DNA]</scope>
    <source>
        <strain evidence="2">CALU 1027</strain>
    </source>
</reference>
<name>A0A0M2PT34_PROHO</name>
<organism evidence="2 3">
    <name type="scientific">Prochlorothrix hollandica PCC 9006 = CALU 1027</name>
    <dbReference type="NCBI Taxonomy" id="317619"/>
    <lineage>
        <taxon>Bacteria</taxon>
        <taxon>Bacillati</taxon>
        <taxon>Cyanobacteriota</taxon>
        <taxon>Cyanophyceae</taxon>
        <taxon>Prochlorotrichales</taxon>
        <taxon>Prochlorotrichaceae</taxon>
        <taxon>Prochlorothrix</taxon>
    </lineage>
</organism>